<dbReference type="Proteomes" id="UP000290289">
    <property type="component" value="Chromosome 16"/>
</dbReference>
<dbReference type="AlphaFoldDB" id="A0A498HIT8"/>
<evidence type="ECO:0000313" key="3">
    <source>
        <dbReference type="Proteomes" id="UP000290289"/>
    </source>
</evidence>
<keyword evidence="1" id="KW-0472">Membrane</keyword>
<accession>A0A498HIT8</accession>
<keyword evidence="1" id="KW-1133">Transmembrane helix</keyword>
<reference evidence="2 3" key="1">
    <citation type="submission" date="2018-10" db="EMBL/GenBank/DDBJ databases">
        <title>A high-quality apple genome assembly.</title>
        <authorList>
            <person name="Hu J."/>
        </authorList>
    </citation>
    <scope>NUCLEOTIDE SEQUENCE [LARGE SCALE GENOMIC DNA]</scope>
    <source>
        <strain evidence="3">cv. HFTH1</strain>
        <tissue evidence="2">Young leaf</tissue>
    </source>
</reference>
<feature type="transmembrane region" description="Helical" evidence="1">
    <location>
        <begin position="45"/>
        <end position="66"/>
    </location>
</feature>
<organism evidence="2 3">
    <name type="scientific">Malus domestica</name>
    <name type="common">Apple</name>
    <name type="synonym">Pyrus malus</name>
    <dbReference type="NCBI Taxonomy" id="3750"/>
    <lineage>
        <taxon>Eukaryota</taxon>
        <taxon>Viridiplantae</taxon>
        <taxon>Streptophyta</taxon>
        <taxon>Embryophyta</taxon>
        <taxon>Tracheophyta</taxon>
        <taxon>Spermatophyta</taxon>
        <taxon>Magnoliopsida</taxon>
        <taxon>eudicotyledons</taxon>
        <taxon>Gunneridae</taxon>
        <taxon>Pentapetalae</taxon>
        <taxon>rosids</taxon>
        <taxon>fabids</taxon>
        <taxon>Rosales</taxon>
        <taxon>Rosaceae</taxon>
        <taxon>Amygdaloideae</taxon>
        <taxon>Maleae</taxon>
        <taxon>Malus</taxon>
    </lineage>
</organism>
<comment type="caution">
    <text evidence="2">The sequence shown here is derived from an EMBL/GenBank/DDBJ whole genome shotgun (WGS) entry which is preliminary data.</text>
</comment>
<evidence type="ECO:0000256" key="1">
    <source>
        <dbReference type="SAM" id="Phobius"/>
    </source>
</evidence>
<sequence>MCNVPLRKDKPEICASYAAAYTASEVYSSGGASVLRHSPFFTTFIITYLVSLINSLSSLVTFLSILTSQFEYKKTSINLFHSGCI</sequence>
<keyword evidence="1" id="KW-0812">Transmembrane</keyword>
<gene>
    <name evidence="2" type="ORF">DVH24_013366</name>
</gene>
<dbReference type="EMBL" id="RDQH01000342">
    <property type="protein sequence ID" value="RXH70620.1"/>
    <property type="molecule type" value="Genomic_DNA"/>
</dbReference>
<name>A0A498HIT8_MALDO</name>
<proteinExistence type="predicted"/>
<evidence type="ECO:0000313" key="2">
    <source>
        <dbReference type="EMBL" id="RXH70620.1"/>
    </source>
</evidence>
<protein>
    <submittedName>
        <fullName evidence="2">Uncharacterized protein</fullName>
    </submittedName>
</protein>
<keyword evidence="3" id="KW-1185">Reference proteome</keyword>